<keyword evidence="4" id="KW-0862">Zinc</keyword>
<keyword evidence="3 6" id="KW-0378">Hydrolase</keyword>
<sequence>MTSSSRLVVPRGRPRVVRVVTQSLCPLRVEFCQSLKVLILSACDVNLADMGTMADLTWPEVGERAAAGAILAVPVGATEQHGPHLPLSTDTDIAAALCARLAAVRADVLVAPAIPYGSSGEHAGFAGTLSIGQAALELLIVELCRSATDTFDRVLVVSGHGGNLEPLRRAEELLRRESRDVRVHLPSYRGGLHAGRAETALQLALRPDVVRADRAETGDTRSLAELLPLLRAGGVRAVSPNGVLGDPTGAHAEEGRALLAQLTDDLIERTRHWWPVAAPKGLCS</sequence>
<dbReference type="Gene3D" id="3.40.50.10310">
    <property type="entry name" value="Creatininase"/>
    <property type="match status" value="1"/>
</dbReference>
<evidence type="ECO:0000256" key="3">
    <source>
        <dbReference type="ARBA" id="ARBA00022801"/>
    </source>
</evidence>
<keyword evidence="7" id="KW-1185">Reference proteome</keyword>
<evidence type="ECO:0000256" key="2">
    <source>
        <dbReference type="ARBA" id="ARBA00022723"/>
    </source>
</evidence>
<comment type="similarity">
    <text evidence="5">Belongs to the creatininase superfamily.</text>
</comment>
<accession>A0A285L7F2</accession>
<dbReference type="EMBL" id="OBEG01000001">
    <property type="protein sequence ID" value="SNY79556.1"/>
    <property type="molecule type" value="Genomic_DNA"/>
</dbReference>
<keyword evidence="2" id="KW-0479">Metal-binding</keyword>
<dbReference type="GO" id="GO:0009231">
    <property type="term" value="P:riboflavin biosynthetic process"/>
    <property type="evidence" value="ECO:0007669"/>
    <property type="project" value="TreeGrafter"/>
</dbReference>
<proteinExistence type="inferred from homology"/>
<gene>
    <name evidence="6" type="ORF">SAMN04244553_1645</name>
</gene>
<name>A0A285L7F2_9NOCA</name>
<dbReference type="GO" id="GO:0016811">
    <property type="term" value="F:hydrolase activity, acting on carbon-nitrogen (but not peptide) bonds, in linear amides"/>
    <property type="evidence" value="ECO:0007669"/>
    <property type="project" value="TreeGrafter"/>
</dbReference>
<dbReference type="InterPro" id="IPR023871">
    <property type="entry name" value="MftE"/>
</dbReference>
<dbReference type="NCBIfam" id="TIGR03964">
    <property type="entry name" value="mycofact_creat"/>
    <property type="match status" value="1"/>
</dbReference>
<reference evidence="6 7" key="1">
    <citation type="submission" date="2017-09" db="EMBL/GenBank/DDBJ databases">
        <authorList>
            <person name="Ehlers B."/>
            <person name="Leendertz F.H."/>
        </authorList>
    </citation>
    <scope>NUCLEOTIDE SEQUENCE [LARGE SCALE GENOMIC DNA]</scope>
    <source>
        <strain evidence="6 7">DSM 45537</strain>
    </source>
</reference>
<dbReference type="PANTHER" id="PTHR35005:SF1">
    <property type="entry name" value="2-AMINO-5-FORMYLAMINO-6-RIBOSYLAMINOPYRIMIDIN-4(3H)-ONE 5'-MONOPHOSPHATE DEFORMYLASE"/>
    <property type="match status" value="1"/>
</dbReference>
<dbReference type="AlphaFoldDB" id="A0A285L7F2"/>
<dbReference type="SUPFAM" id="SSF102215">
    <property type="entry name" value="Creatininase"/>
    <property type="match status" value="1"/>
</dbReference>
<dbReference type="STRING" id="1379680.GCA_001612615_01417"/>
<evidence type="ECO:0000256" key="4">
    <source>
        <dbReference type="ARBA" id="ARBA00022833"/>
    </source>
</evidence>
<dbReference type="InterPro" id="IPR024087">
    <property type="entry name" value="Creatininase-like_sf"/>
</dbReference>
<dbReference type="InterPro" id="IPR003785">
    <property type="entry name" value="Creatininase/forma_Hydrolase"/>
</dbReference>
<evidence type="ECO:0000256" key="1">
    <source>
        <dbReference type="ARBA" id="ARBA00001947"/>
    </source>
</evidence>
<organism evidence="6 7">
    <name type="scientific">Nocardia amikacinitolerans</name>
    <dbReference type="NCBI Taxonomy" id="756689"/>
    <lineage>
        <taxon>Bacteria</taxon>
        <taxon>Bacillati</taxon>
        <taxon>Actinomycetota</taxon>
        <taxon>Actinomycetes</taxon>
        <taxon>Mycobacteriales</taxon>
        <taxon>Nocardiaceae</taxon>
        <taxon>Nocardia</taxon>
    </lineage>
</organism>
<evidence type="ECO:0000313" key="6">
    <source>
        <dbReference type="EMBL" id="SNY79556.1"/>
    </source>
</evidence>
<dbReference type="PANTHER" id="PTHR35005">
    <property type="entry name" value="3-DEHYDRO-SCYLLO-INOSOSE HYDROLASE"/>
    <property type="match status" value="1"/>
</dbReference>
<protein>
    <submittedName>
        <fullName evidence="6">Creatinine amidohydrolase</fullName>
    </submittedName>
</protein>
<dbReference type="Pfam" id="PF02633">
    <property type="entry name" value="Creatininase"/>
    <property type="match status" value="1"/>
</dbReference>
<evidence type="ECO:0000313" key="7">
    <source>
        <dbReference type="Proteomes" id="UP000219565"/>
    </source>
</evidence>
<dbReference type="Proteomes" id="UP000219565">
    <property type="component" value="Unassembled WGS sequence"/>
</dbReference>
<evidence type="ECO:0000256" key="5">
    <source>
        <dbReference type="ARBA" id="ARBA00024029"/>
    </source>
</evidence>
<comment type="cofactor">
    <cofactor evidence="1">
        <name>Zn(2+)</name>
        <dbReference type="ChEBI" id="CHEBI:29105"/>
    </cofactor>
</comment>
<dbReference type="GO" id="GO:0046872">
    <property type="term" value="F:metal ion binding"/>
    <property type="evidence" value="ECO:0007669"/>
    <property type="project" value="UniProtKB-KW"/>
</dbReference>